<comment type="subcellular location">
    <subcellularLocation>
        <location evidence="9">Cell inner membrane</location>
        <topology evidence="9">Single-pass type II membrane protein</topology>
    </subcellularLocation>
    <subcellularLocation>
        <location evidence="1">Membrane</location>
    </subcellularLocation>
    <text evidence="9">Localizes to the division septum.</text>
</comment>
<comment type="similarity">
    <text evidence="9">Belongs to the FtsQ/DivIB family. FtsQ subfamily.</text>
</comment>
<protein>
    <recommendedName>
        <fullName evidence="9">Cell division protein FtsQ</fullName>
    </recommendedName>
</protein>
<organism evidence="11 12">
    <name type="scientific">Alkanindiges illinoisensis</name>
    <dbReference type="NCBI Taxonomy" id="197183"/>
    <lineage>
        <taxon>Bacteria</taxon>
        <taxon>Pseudomonadati</taxon>
        <taxon>Pseudomonadota</taxon>
        <taxon>Gammaproteobacteria</taxon>
        <taxon>Moraxellales</taxon>
        <taxon>Moraxellaceae</taxon>
        <taxon>Alkanindiges</taxon>
    </lineage>
</organism>
<evidence type="ECO:0000313" key="11">
    <source>
        <dbReference type="EMBL" id="TEU26851.1"/>
    </source>
</evidence>
<evidence type="ECO:0000256" key="8">
    <source>
        <dbReference type="ARBA" id="ARBA00023306"/>
    </source>
</evidence>
<feature type="domain" description="POTRA" evidence="10">
    <location>
        <begin position="61"/>
        <end position="130"/>
    </location>
</feature>
<dbReference type="InterPro" id="IPR045335">
    <property type="entry name" value="FtsQ_C_sf"/>
</dbReference>
<evidence type="ECO:0000256" key="5">
    <source>
        <dbReference type="ARBA" id="ARBA00022692"/>
    </source>
</evidence>
<keyword evidence="3 9" id="KW-0997">Cell inner membrane</keyword>
<dbReference type="GO" id="GO:0090529">
    <property type="term" value="P:cell septum assembly"/>
    <property type="evidence" value="ECO:0007669"/>
    <property type="project" value="InterPro"/>
</dbReference>
<keyword evidence="2 9" id="KW-1003">Cell membrane</keyword>
<keyword evidence="7 9" id="KW-0472">Membrane</keyword>
<dbReference type="InterPro" id="IPR013685">
    <property type="entry name" value="POTRA_FtsQ_type"/>
</dbReference>
<evidence type="ECO:0000256" key="9">
    <source>
        <dbReference type="HAMAP-Rule" id="MF_00911"/>
    </source>
</evidence>
<evidence type="ECO:0000259" key="10">
    <source>
        <dbReference type="PROSITE" id="PS51779"/>
    </source>
</evidence>
<dbReference type="GO" id="GO:0032153">
    <property type="term" value="C:cell division site"/>
    <property type="evidence" value="ECO:0007669"/>
    <property type="project" value="UniProtKB-UniRule"/>
</dbReference>
<dbReference type="InterPro" id="IPR034746">
    <property type="entry name" value="POTRA"/>
</dbReference>
<dbReference type="InterPro" id="IPR026579">
    <property type="entry name" value="FtsQ"/>
</dbReference>
<feature type="transmembrane region" description="Helical" evidence="9">
    <location>
        <begin position="34"/>
        <end position="55"/>
    </location>
</feature>
<keyword evidence="12" id="KW-1185">Reference proteome</keyword>
<dbReference type="Gene3D" id="3.10.20.310">
    <property type="entry name" value="membrane protein fhac"/>
    <property type="match status" value="1"/>
</dbReference>
<dbReference type="RefSeq" id="WP_134244297.1">
    <property type="nucleotide sequence ID" value="NZ_SNTY01000025.1"/>
</dbReference>
<dbReference type="HAMAP" id="MF_00911">
    <property type="entry name" value="FtsQ_subfam"/>
    <property type="match status" value="1"/>
</dbReference>
<name>A0A4Y7XC47_9GAMM</name>
<evidence type="ECO:0000256" key="3">
    <source>
        <dbReference type="ARBA" id="ARBA00022519"/>
    </source>
</evidence>
<comment type="subunit">
    <text evidence="9">Part of a complex composed of FtsB, FtsL and FtsQ.</text>
</comment>
<comment type="caution">
    <text evidence="11">The sequence shown here is derived from an EMBL/GenBank/DDBJ whole genome shotgun (WGS) entry which is preliminary data.</text>
</comment>
<dbReference type="STRING" id="1120977.GCA_000619845_02587"/>
<dbReference type="OrthoDB" id="9790370at2"/>
<dbReference type="Pfam" id="PF03799">
    <property type="entry name" value="FtsQ_DivIB_C"/>
    <property type="match status" value="1"/>
</dbReference>
<keyword evidence="5 9" id="KW-0812">Transmembrane</keyword>
<evidence type="ECO:0000256" key="7">
    <source>
        <dbReference type="ARBA" id="ARBA00023136"/>
    </source>
</evidence>
<dbReference type="PANTHER" id="PTHR35851">
    <property type="entry name" value="CELL DIVISION PROTEIN FTSQ"/>
    <property type="match status" value="1"/>
</dbReference>
<proteinExistence type="inferred from homology"/>
<dbReference type="PROSITE" id="PS51779">
    <property type="entry name" value="POTRA"/>
    <property type="match status" value="1"/>
</dbReference>
<keyword evidence="8 9" id="KW-0131">Cell cycle</keyword>
<evidence type="ECO:0000256" key="1">
    <source>
        <dbReference type="ARBA" id="ARBA00004370"/>
    </source>
</evidence>
<reference evidence="11 12" key="1">
    <citation type="submission" date="2019-03" db="EMBL/GenBank/DDBJ databases">
        <title>Alkanindiges illinoisensis: a potential pathogenic isolated from ascites of a gastric cancer patient with abdominal metastasis.</title>
        <authorList>
            <person name="Hu X."/>
            <person name="Yang B."/>
            <person name="Yan X."/>
            <person name="Lin L."/>
            <person name="Zhao H."/>
            <person name="Zhou F."/>
            <person name="Su B."/>
            <person name="Chen J."/>
            <person name="Rui Y."/>
            <person name="Wang Q."/>
            <person name="Zheng L."/>
        </authorList>
    </citation>
    <scope>NUCLEOTIDE SEQUENCE [LARGE SCALE GENOMIC DNA]</scope>
    <source>
        <strain evidence="11 12">NFYY 23406</strain>
    </source>
</reference>
<accession>A0A4Y7XC47</accession>
<gene>
    <name evidence="9" type="primary">ftsQ</name>
    <name evidence="11" type="ORF">E2B99_07530</name>
</gene>
<dbReference type="EMBL" id="SNTY01000025">
    <property type="protein sequence ID" value="TEU26851.1"/>
    <property type="molecule type" value="Genomic_DNA"/>
</dbReference>
<evidence type="ECO:0000256" key="2">
    <source>
        <dbReference type="ARBA" id="ARBA00022475"/>
    </source>
</evidence>
<dbReference type="InterPro" id="IPR005548">
    <property type="entry name" value="Cell_div_FtsQ/DivIB_C"/>
</dbReference>
<evidence type="ECO:0000313" key="12">
    <source>
        <dbReference type="Proteomes" id="UP000297834"/>
    </source>
</evidence>
<keyword evidence="6 9" id="KW-1133">Transmembrane helix</keyword>
<keyword evidence="4 9" id="KW-0132">Cell division</keyword>
<dbReference type="PANTHER" id="PTHR35851:SF1">
    <property type="entry name" value="CELL DIVISION PROTEIN FTSQ"/>
    <property type="match status" value="1"/>
</dbReference>
<dbReference type="Proteomes" id="UP000297834">
    <property type="component" value="Unassembled WGS sequence"/>
</dbReference>
<dbReference type="GO" id="GO:0043093">
    <property type="term" value="P:FtsZ-dependent cytokinesis"/>
    <property type="evidence" value="ECO:0007669"/>
    <property type="project" value="UniProtKB-UniRule"/>
</dbReference>
<dbReference type="Pfam" id="PF08478">
    <property type="entry name" value="POTRA_1"/>
    <property type="match status" value="1"/>
</dbReference>
<dbReference type="AlphaFoldDB" id="A0A4Y7XC47"/>
<evidence type="ECO:0000256" key="6">
    <source>
        <dbReference type="ARBA" id="ARBA00022989"/>
    </source>
</evidence>
<dbReference type="GO" id="GO:0005886">
    <property type="term" value="C:plasma membrane"/>
    <property type="evidence" value="ECO:0007669"/>
    <property type="project" value="UniProtKB-SubCell"/>
</dbReference>
<sequence>MAQLPISMRRKASSVQGISSSANRAGRWERASWWGSWLLVILAVILCGVGFWSMLNTMRHAPAATVRVVGELNPLQQQLLQNKLQPLVKEGFFTTDLERLRDAALTLPWVDRVVVTRHWPNGMVVRATPRHPIARWGSGRLLSDSGHIFIEARYVDRRDLPLLHGPASHSVQLMQQYRQINQWFAPLGMQLKELHLTDRMTWFMQFNTGMRVIVDQDQTLTKLHRLSQLGLMELKTQWPNIVAVDLRYRNGLALQWKNTQPPKIVEGKFVIEPQLPAVTPLAQPVVNQ</sequence>
<comment type="function">
    <text evidence="9">Essential cell division protein. May link together the upstream cell division proteins, which are predominantly cytoplasmic, with the downstream cell division proteins, which are predominantly periplasmic. May control correct divisome assembly.</text>
</comment>
<evidence type="ECO:0000256" key="4">
    <source>
        <dbReference type="ARBA" id="ARBA00022618"/>
    </source>
</evidence>
<dbReference type="Gene3D" id="3.40.50.11690">
    <property type="entry name" value="Cell division protein FtsQ/DivIB"/>
    <property type="match status" value="1"/>
</dbReference>